<dbReference type="KEGG" id="fbm:MQE35_13075"/>
<accession>A0A9E6ZM01</accession>
<evidence type="ECO:0000313" key="2">
    <source>
        <dbReference type="EMBL" id="UOB16665.1"/>
    </source>
</evidence>
<proteinExistence type="predicted"/>
<keyword evidence="1" id="KW-0732">Signal</keyword>
<gene>
    <name evidence="2" type="ORF">MQE35_13075</name>
</gene>
<organism evidence="2 3">
    <name type="scientific">Abyssalbus ytuae</name>
    <dbReference type="NCBI Taxonomy" id="2926907"/>
    <lineage>
        <taxon>Bacteria</taxon>
        <taxon>Pseudomonadati</taxon>
        <taxon>Bacteroidota</taxon>
        <taxon>Flavobacteriia</taxon>
        <taxon>Flavobacteriales</taxon>
        <taxon>Flavobacteriaceae</taxon>
        <taxon>Abyssalbus</taxon>
    </lineage>
</organism>
<reference evidence="2" key="1">
    <citation type="submission" date="2022-03" db="EMBL/GenBank/DDBJ databases">
        <title>Description of Abyssus ytuae gen. nov., sp. nov., a novel member of the family Flavobacteriaceae isolated from the sediment of Mariana Trench.</title>
        <authorList>
            <person name="Zhang J."/>
            <person name="Xu X."/>
        </authorList>
    </citation>
    <scope>NUCLEOTIDE SEQUENCE</scope>
    <source>
        <strain evidence="2">MT3330</strain>
    </source>
</reference>
<name>A0A9E6ZM01_9FLAO</name>
<sequence length="171" mass="19411">MKKTILACVFLITITRAMAQLPLPPTYIDPTGAAALGAEAAAAEALKKAKSETSKEWVSTSVGTVAEISGTTTLGKPVRYVHFIKYANMCDSFVNNKKRKLCEEKVQYLRHSHDIVYELLNVEPLYEMRKGVRDLIWEKYASISNIIIKELEKIKRETEKEDKKRDLKYKG</sequence>
<protein>
    <submittedName>
        <fullName evidence="2">Uncharacterized protein</fullName>
    </submittedName>
</protein>
<dbReference type="EMBL" id="CP094358">
    <property type="protein sequence ID" value="UOB16665.1"/>
    <property type="molecule type" value="Genomic_DNA"/>
</dbReference>
<evidence type="ECO:0000313" key="3">
    <source>
        <dbReference type="Proteomes" id="UP000831290"/>
    </source>
</evidence>
<feature type="chain" id="PRO_5038672968" evidence="1">
    <location>
        <begin position="20"/>
        <end position="171"/>
    </location>
</feature>
<dbReference type="Proteomes" id="UP000831290">
    <property type="component" value="Chromosome"/>
</dbReference>
<feature type="signal peptide" evidence="1">
    <location>
        <begin position="1"/>
        <end position="19"/>
    </location>
</feature>
<dbReference type="RefSeq" id="WP_255841893.1">
    <property type="nucleotide sequence ID" value="NZ_CP094358.1"/>
</dbReference>
<keyword evidence="3" id="KW-1185">Reference proteome</keyword>
<evidence type="ECO:0000256" key="1">
    <source>
        <dbReference type="SAM" id="SignalP"/>
    </source>
</evidence>
<dbReference type="AlphaFoldDB" id="A0A9E6ZM01"/>